<dbReference type="InterPro" id="IPR013766">
    <property type="entry name" value="Thioredoxin_domain"/>
</dbReference>
<dbReference type="PANTHER" id="PTHR13887:SF56">
    <property type="entry name" value="THIOREDOXIN-LIKE REDUCTASE RV2466C"/>
    <property type="match status" value="1"/>
</dbReference>
<name>A0A1I3Y0K7_9PROT</name>
<dbReference type="SUPFAM" id="SSF52833">
    <property type="entry name" value="Thioredoxin-like"/>
    <property type="match status" value="1"/>
</dbReference>
<dbReference type="OrthoDB" id="8478320at2"/>
<dbReference type="InterPro" id="IPR012336">
    <property type="entry name" value="Thioredoxin-like_fold"/>
</dbReference>
<dbReference type="PROSITE" id="PS51318">
    <property type="entry name" value="TAT"/>
    <property type="match status" value="1"/>
</dbReference>
<dbReference type="Pfam" id="PF13462">
    <property type="entry name" value="Thioredoxin_4"/>
    <property type="match status" value="1"/>
</dbReference>
<dbReference type="EMBL" id="FOSQ01000001">
    <property type="protein sequence ID" value="SFK24989.1"/>
    <property type="molecule type" value="Genomic_DNA"/>
</dbReference>
<dbReference type="Gene3D" id="3.40.30.10">
    <property type="entry name" value="Glutaredoxin"/>
    <property type="match status" value="1"/>
</dbReference>
<keyword evidence="4" id="KW-0732">Signal</keyword>
<dbReference type="InterPro" id="IPR036249">
    <property type="entry name" value="Thioredoxin-like_sf"/>
</dbReference>
<dbReference type="PROSITE" id="PS00194">
    <property type="entry name" value="THIOREDOXIN_1"/>
    <property type="match status" value="1"/>
</dbReference>
<dbReference type="Proteomes" id="UP000199473">
    <property type="component" value="Unassembled WGS sequence"/>
</dbReference>
<dbReference type="InterPro" id="IPR017937">
    <property type="entry name" value="Thioredoxin_CS"/>
</dbReference>
<protein>
    <submittedName>
        <fullName evidence="6">Protein-disulfide isomerase</fullName>
    </submittedName>
</protein>
<dbReference type="STRING" id="1123062.SAMN02745775_101800"/>
<organism evidence="6 7">
    <name type="scientific">Falsiroseomonas stagni DSM 19981</name>
    <dbReference type="NCBI Taxonomy" id="1123062"/>
    <lineage>
        <taxon>Bacteria</taxon>
        <taxon>Pseudomonadati</taxon>
        <taxon>Pseudomonadota</taxon>
        <taxon>Alphaproteobacteria</taxon>
        <taxon>Acetobacterales</taxon>
        <taxon>Roseomonadaceae</taxon>
        <taxon>Falsiroseomonas</taxon>
    </lineage>
</organism>
<evidence type="ECO:0000313" key="6">
    <source>
        <dbReference type="EMBL" id="SFK24989.1"/>
    </source>
</evidence>
<evidence type="ECO:0000256" key="3">
    <source>
        <dbReference type="ARBA" id="ARBA00023284"/>
    </source>
</evidence>
<keyword evidence="6" id="KW-0413">Isomerase</keyword>
<evidence type="ECO:0000256" key="4">
    <source>
        <dbReference type="SAM" id="SignalP"/>
    </source>
</evidence>
<keyword evidence="7" id="KW-1185">Reference proteome</keyword>
<dbReference type="PROSITE" id="PS51352">
    <property type="entry name" value="THIOREDOXIN_2"/>
    <property type="match status" value="1"/>
</dbReference>
<evidence type="ECO:0000259" key="5">
    <source>
        <dbReference type="PROSITE" id="PS51352"/>
    </source>
</evidence>
<dbReference type="PANTHER" id="PTHR13887">
    <property type="entry name" value="GLUTATHIONE S-TRANSFERASE KAPPA"/>
    <property type="match status" value="1"/>
</dbReference>
<feature type="domain" description="Thioredoxin" evidence="5">
    <location>
        <begin position="14"/>
        <end position="211"/>
    </location>
</feature>
<dbReference type="AlphaFoldDB" id="A0A1I3Y0K7"/>
<feature type="signal peptide" evidence="4">
    <location>
        <begin position="1"/>
        <end position="26"/>
    </location>
</feature>
<comment type="similarity">
    <text evidence="2">Belongs to the thioredoxin family. DsbA subfamily.</text>
</comment>
<comment type="function">
    <text evidence="1">May be required for disulfide bond formation in some proteins.</text>
</comment>
<dbReference type="InterPro" id="IPR006311">
    <property type="entry name" value="TAT_signal"/>
</dbReference>
<feature type="chain" id="PRO_5011676169" evidence="4">
    <location>
        <begin position="27"/>
        <end position="211"/>
    </location>
</feature>
<proteinExistence type="inferred from homology"/>
<gene>
    <name evidence="6" type="ORF">SAMN02745775_101800</name>
</gene>
<reference evidence="6 7" key="1">
    <citation type="submission" date="2016-10" db="EMBL/GenBank/DDBJ databases">
        <authorList>
            <person name="de Groot N.N."/>
        </authorList>
    </citation>
    <scope>NUCLEOTIDE SEQUENCE [LARGE SCALE GENOMIC DNA]</scope>
    <source>
        <strain evidence="6 7">DSM 19981</strain>
    </source>
</reference>
<keyword evidence="3" id="KW-0676">Redox-active center</keyword>
<evidence type="ECO:0000256" key="1">
    <source>
        <dbReference type="ARBA" id="ARBA00003565"/>
    </source>
</evidence>
<sequence>MTDRRSLLAFAAGLPLGLPFAGAALAQAPAAPAPLAADDPRMTERSIGRAGAPTVIEYFSLTCGHCASFHKDTMPRVKRELVDTGRVRIVFRDFPLDAVALAAAQVARSLPAERYEPFVSTLLQQQDRWAFARGANTQEELFKIAAIAGMTRAQFDEAIGNQALARGILEQRVAGQQQHNVNSTPTFVFGNRTVPGNMAFDRFAALVAEIR</sequence>
<dbReference type="GO" id="GO:0015036">
    <property type="term" value="F:disulfide oxidoreductase activity"/>
    <property type="evidence" value="ECO:0007669"/>
    <property type="project" value="UniProtKB-ARBA"/>
</dbReference>
<evidence type="ECO:0000256" key="2">
    <source>
        <dbReference type="ARBA" id="ARBA00005791"/>
    </source>
</evidence>
<accession>A0A1I3Y0K7</accession>
<dbReference type="RefSeq" id="WP_092955762.1">
    <property type="nucleotide sequence ID" value="NZ_FOSQ01000001.1"/>
</dbReference>
<evidence type="ECO:0000313" key="7">
    <source>
        <dbReference type="Proteomes" id="UP000199473"/>
    </source>
</evidence>
<dbReference type="GO" id="GO:0016853">
    <property type="term" value="F:isomerase activity"/>
    <property type="evidence" value="ECO:0007669"/>
    <property type="project" value="UniProtKB-KW"/>
</dbReference>